<dbReference type="InterPro" id="IPR000182">
    <property type="entry name" value="GNAT_dom"/>
</dbReference>
<proteinExistence type="predicted"/>
<evidence type="ECO:0000313" key="2">
    <source>
        <dbReference type="EMBL" id="VEU80030.1"/>
    </source>
</evidence>
<dbReference type="EMBL" id="LR215048">
    <property type="protein sequence ID" value="VEU80030.1"/>
    <property type="molecule type" value="Genomic_DNA"/>
</dbReference>
<dbReference type="STRING" id="1278311.GCA_000428705_01546"/>
<dbReference type="Proteomes" id="UP000289841">
    <property type="component" value="Chromosome"/>
</dbReference>
<protein>
    <submittedName>
        <fullName evidence="2">Predicted acetyltransferase</fullName>
    </submittedName>
</protein>
<dbReference type="OrthoDB" id="9799321at2"/>
<evidence type="ECO:0000259" key="1">
    <source>
        <dbReference type="PROSITE" id="PS51186"/>
    </source>
</evidence>
<dbReference type="InterPro" id="IPR016181">
    <property type="entry name" value="Acyl_CoA_acyltransferase"/>
</dbReference>
<dbReference type="InterPro" id="IPR051531">
    <property type="entry name" value="N-acetyltransferase"/>
</dbReference>
<keyword evidence="2" id="KW-0808">Transferase</keyword>
<reference evidence="2 3" key="1">
    <citation type="submission" date="2019-01" db="EMBL/GenBank/DDBJ databases">
        <authorList>
            <consortium name="Pathogen Informatics"/>
        </authorList>
    </citation>
    <scope>NUCLEOTIDE SEQUENCE [LARGE SCALE GENOMIC DNA]</scope>
    <source>
        <strain evidence="2 3">NCTC10138</strain>
    </source>
</reference>
<gene>
    <name evidence="2" type="ORF">NCTC10138_00384</name>
</gene>
<dbReference type="Gene3D" id="3.40.630.30">
    <property type="match status" value="1"/>
</dbReference>
<dbReference type="PANTHER" id="PTHR43792:SF16">
    <property type="entry name" value="N-ACETYLTRANSFERASE DOMAIN-CONTAINING PROTEIN"/>
    <property type="match status" value="1"/>
</dbReference>
<name>A0A449BCH8_HAPAX</name>
<dbReference type="Pfam" id="PF13302">
    <property type="entry name" value="Acetyltransf_3"/>
    <property type="match status" value="1"/>
</dbReference>
<organism evidence="2 3">
    <name type="scientific">Haploplasma axanthum</name>
    <name type="common">Acholeplasma axanthum</name>
    <dbReference type="NCBI Taxonomy" id="29552"/>
    <lineage>
        <taxon>Bacteria</taxon>
        <taxon>Bacillati</taxon>
        <taxon>Mycoplasmatota</taxon>
        <taxon>Mollicutes</taxon>
        <taxon>Acholeplasmatales</taxon>
        <taxon>Acholeplasmataceae</taxon>
        <taxon>Haploplasma</taxon>
    </lineage>
</organism>
<dbReference type="PANTHER" id="PTHR43792">
    <property type="entry name" value="GNAT FAMILY, PUTATIVE (AFU_ORTHOLOGUE AFUA_3G00765)-RELATED-RELATED"/>
    <property type="match status" value="1"/>
</dbReference>
<dbReference type="SUPFAM" id="SSF55729">
    <property type="entry name" value="Acyl-CoA N-acyltransferases (Nat)"/>
    <property type="match status" value="1"/>
</dbReference>
<keyword evidence="3" id="KW-1185">Reference proteome</keyword>
<accession>A0A449BCH8</accession>
<sequence>MGDFMETERLILRPVSHSDINDIFKYFDSKVTKYMYPRPSKTIEEVRTIVDSMILQRESKTDYIYSILKKSTNEFIGLVGLHNLKNVTPEVGLWTKLESHGNHYGREAASRVIQYAKELGYKKLVYPVDKRNIASKKIPLFFNAKVIKEEIKKNRSGDTLDIEVYEIVL</sequence>
<dbReference type="AlphaFoldDB" id="A0A449BCH8"/>
<dbReference type="PROSITE" id="PS51186">
    <property type="entry name" value="GNAT"/>
    <property type="match status" value="1"/>
</dbReference>
<dbReference type="GO" id="GO:0016747">
    <property type="term" value="F:acyltransferase activity, transferring groups other than amino-acyl groups"/>
    <property type="evidence" value="ECO:0007669"/>
    <property type="project" value="InterPro"/>
</dbReference>
<feature type="domain" description="N-acetyltransferase" evidence="1">
    <location>
        <begin position="10"/>
        <end position="169"/>
    </location>
</feature>
<evidence type="ECO:0000313" key="3">
    <source>
        <dbReference type="Proteomes" id="UP000289841"/>
    </source>
</evidence>
<dbReference type="KEGG" id="aaxa:NCTC10138_00384"/>